<dbReference type="GO" id="GO:0051213">
    <property type="term" value="F:dioxygenase activity"/>
    <property type="evidence" value="ECO:0007669"/>
    <property type="project" value="UniProtKB-KW"/>
</dbReference>
<comment type="caution">
    <text evidence="1">The sequence shown here is derived from an EMBL/GenBank/DDBJ whole genome shotgun (WGS) entry which is preliminary data.</text>
</comment>
<evidence type="ECO:0000313" key="1">
    <source>
        <dbReference type="EMBL" id="MDC8829356.1"/>
    </source>
</evidence>
<dbReference type="PANTHER" id="PTHR20883">
    <property type="entry name" value="PHYTANOYL-COA DIOXYGENASE DOMAIN CONTAINING 1"/>
    <property type="match status" value="1"/>
</dbReference>
<dbReference type="Gene3D" id="2.60.120.620">
    <property type="entry name" value="q2cbj1_9rhob like domain"/>
    <property type="match status" value="1"/>
</dbReference>
<protein>
    <submittedName>
        <fullName evidence="1">Phytanoyl-CoA dioxygenase family protein</fullName>
    </submittedName>
</protein>
<keyword evidence="1" id="KW-0223">Dioxygenase</keyword>
<sequence length="287" mass="32820">MNDSSLHTDPLITQGFSVLRQLFDRQEMAEVERDYAHLIDQTHDILKCIKQSRKSFADYYRSATSSLIVVPEEANPEQTCRFEYLCASSDFIRNKIVARLSNEIAARIGNNVVLFKDKCNIKAPGGGAFTAHQDIPAYIKFGPTMHITAAMFLDSATAQNGALEFATNYKQLKHPDIHNVDTMMGEQPLLPMYRGGANNGRIIPELEEQLDWQRYDAEPGDVILFNSYVPHRSAVNNSQTTRRAYFFTFTLTTVEDVYASYYHAKRMQFDDPRFHIATPTHYQRESE</sequence>
<keyword evidence="2" id="KW-1185">Reference proteome</keyword>
<dbReference type="Pfam" id="PF05721">
    <property type="entry name" value="PhyH"/>
    <property type="match status" value="1"/>
</dbReference>
<gene>
    <name evidence="1" type="ORF">OIK42_01150</name>
</gene>
<reference evidence="1 2" key="1">
    <citation type="submission" date="2022-10" db="EMBL/GenBank/DDBJ databases">
        <title>Alteromonas sp. chi3 Genome sequencing.</title>
        <authorList>
            <person name="Park S."/>
        </authorList>
    </citation>
    <scope>NUCLEOTIDE SEQUENCE [LARGE SCALE GENOMIC DNA]</scope>
    <source>
        <strain evidence="2">chi3</strain>
    </source>
</reference>
<dbReference type="SUPFAM" id="SSF51197">
    <property type="entry name" value="Clavaminate synthase-like"/>
    <property type="match status" value="1"/>
</dbReference>
<keyword evidence="1" id="KW-0560">Oxidoreductase</keyword>
<accession>A0ABT5KYS3</accession>
<proteinExistence type="predicted"/>
<dbReference type="InterPro" id="IPR008775">
    <property type="entry name" value="Phytyl_CoA_dOase-like"/>
</dbReference>
<dbReference type="RefSeq" id="WP_273637719.1">
    <property type="nucleotide sequence ID" value="NZ_JAQQXP010000001.1"/>
</dbReference>
<dbReference type="PANTHER" id="PTHR20883:SF46">
    <property type="entry name" value="PHYTANOYL-COA HYDROXYLASE"/>
    <property type="match status" value="1"/>
</dbReference>
<evidence type="ECO:0000313" key="2">
    <source>
        <dbReference type="Proteomes" id="UP001218788"/>
    </source>
</evidence>
<dbReference type="EMBL" id="JAQQXP010000001">
    <property type="protein sequence ID" value="MDC8829356.1"/>
    <property type="molecule type" value="Genomic_DNA"/>
</dbReference>
<name>A0ABT5KYS3_9ALTE</name>
<organism evidence="1 2">
    <name type="scientific">Alteromonas gilva</name>
    <dbReference type="NCBI Taxonomy" id="2987522"/>
    <lineage>
        <taxon>Bacteria</taxon>
        <taxon>Pseudomonadati</taxon>
        <taxon>Pseudomonadota</taxon>
        <taxon>Gammaproteobacteria</taxon>
        <taxon>Alteromonadales</taxon>
        <taxon>Alteromonadaceae</taxon>
        <taxon>Alteromonas/Salinimonas group</taxon>
        <taxon>Alteromonas</taxon>
    </lineage>
</organism>
<dbReference type="Proteomes" id="UP001218788">
    <property type="component" value="Unassembled WGS sequence"/>
</dbReference>